<name>A0A8J2IR35_FUSEQ</name>
<accession>A0A8J2IR35</accession>
<reference evidence="2" key="1">
    <citation type="submission" date="2021-05" db="EMBL/GenBank/DDBJ databases">
        <authorList>
            <person name="Khan N."/>
        </authorList>
    </citation>
    <scope>NUCLEOTIDE SEQUENCE</scope>
</reference>
<organism evidence="2 3">
    <name type="scientific">Fusarium equiseti</name>
    <name type="common">Fusarium scirpi</name>
    <dbReference type="NCBI Taxonomy" id="61235"/>
    <lineage>
        <taxon>Eukaryota</taxon>
        <taxon>Fungi</taxon>
        <taxon>Dikarya</taxon>
        <taxon>Ascomycota</taxon>
        <taxon>Pezizomycotina</taxon>
        <taxon>Sordariomycetes</taxon>
        <taxon>Hypocreomycetidae</taxon>
        <taxon>Hypocreales</taxon>
        <taxon>Nectriaceae</taxon>
        <taxon>Fusarium</taxon>
        <taxon>Fusarium incarnatum-equiseti species complex</taxon>
    </lineage>
</organism>
<dbReference type="Pfam" id="PF06985">
    <property type="entry name" value="HET"/>
    <property type="match status" value="1"/>
</dbReference>
<gene>
    <name evidence="2" type="ORF">FEQUK3_LOCUS5645</name>
</gene>
<evidence type="ECO:0000313" key="2">
    <source>
        <dbReference type="EMBL" id="CAG7559951.1"/>
    </source>
</evidence>
<sequence>MAATDDCKFSYEPLNTNDFPIRVIQVQPGETSEPLSCTLLNYSDASEEGWNCLSYTWGTQPPKEEILINSVSFPVRSNVYNFLRQAQRQGLANLWIDSICINQSDIQERNIQVGLMSRIFGEAKLVIVWLGQTSPALERAFKLLDSSFEADTVTIRAAAGQPVCRQLSPAECSSLFEACGAAIWTRRWVKQEIMLPENVILSCGEASVSISVFFAAMEALVDYETFHDHTTPAPGSSTDGCAEQSETCFFHVNSYNQRLHQCADVLAFYSATRYKQRQISLPVLLKMFQDSDCTDLHDHVYAFRGVMEQGMALRVNYIMSSVGMFLMTLDFIAQTTHPRLRGVNAAERDLLVDLYKGFKLTDEVLEQVFEFHHTSLLIQVGAGFEMGRKDIQVSRFMDSITDSDEIIASPWRNTDLCRDCSRKVLGDPEMDEHHTVLNQLRADSEREVWIYGLRTGGGPSLEGLRAVYEPRWLYGCSDETMKMIKSGIFKEHYFMALLFDADGKDQELKEWLDEVKDHFVVRVTDTDDAAYQMHVFIWPGCESKECLLTKDPGPA</sequence>
<evidence type="ECO:0000259" key="1">
    <source>
        <dbReference type="Pfam" id="PF06985"/>
    </source>
</evidence>
<evidence type="ECO:0000313" key="3">
    <source>
        <dbReference type="Proteomes" id="UP000693738"/>
    </source>
</evidence>
<protein>
    <recommendedName>
        <fullName evidence="1">Heterokaryon incompatibility domain-containing protein</fullName>
    </recommendedName>
</protein>
<dbReference type="PANTHER" id="PTHR24148">
    <property type="entry name" value="ANKYRIN REPEAT DOMAIN-CONTAINING PROTEIN 39 HOMOLOG-RELATED"/>
    <property type="match status" value="1"/>
</dbReference>
<dbReference type="EMBL" id="CAJSTJ010000131">
    <property type="protein sequence ID" value="CAG7559951.1"/>
    <property type="molecule type" value="Genomic_DNA"/>
</dbReference>
<comment type="caution">
    <text evidence="2">The sequence shown here is derived from an EMBL/GenBank/DDBJ whole genome shotgun (WGS) entry which is preliminary data.</text>
</comment>
<proteinExistence type="predicted"/>
<dbReference type="PANTHER" id="PTHR24148:SF73">
    <property type="entry name" value="HET DOMAIN PROTEIN (AFU_ORTHOLOGUE AFUA_8G01020)"/>
    <property type="match status" value="1"/>
</dbReference>
<dbReference type="InterPro" id="IPR052895">
    <property type="entry name" value="HetReg/Transcr_Mod"/>
</dbReference>
<dbReference type="InterPro" id="IPR010730">
    <property type="entry name" value="HET"/>
</dbReference>
<dbReference type="AlphaFoldDB" id="A0A8J2IR35"/>
<dbReference type="Proteomes" id="UP000693738">
    <property type="component" value="Unassembled WGS sequence"/>
</dbReference>
<feature type="domain" description="Heterokaryon incompatibility" evidence="1">
    <location>
        <begin position="50"/>
        <end position="192"/>
    </location>
</feature>